<accession>A0A5C0SFR9</accession>
<feature type="domain" description="Prephenate dehydratase" evidence="21">
    <location>
        <begin position="95"/>
        <end position="272"/>
    </location>
</feature>
<evidence type="ECO:0000256" key="10">
    <source>
        <dbReference type="ARBA" id="ARBA00022605"/>
    </source>
</evidence>
<dbReference type="PANTHER" id="PTHR21022">
    <property type="entry name" value="PREPHENATE DEHYDRATASE P PROTEIN"/>
    <property type="match status" value="1"/>
</dbReference>
<dbReference type="InterPro" id="IPR036263">
    <property type="entry name" value="Chorismate_II_sf"/>
</dbReference>
<dbReference type="CDD" id="cd04905">
    <property type="entry name" value="ACT_CM-PDT"/>
    <property type="match status" value="1"/>
</dbReference>
<keyword evidence="14" id="KW-0456">Lyase</keyword>
<evidence type="ECO:0000256" key="16">
    <source>
        <dbReference type="ARBA" id="ARBA00031175"/>
    </source>
</evidence>
<dbReference type="UniPathway" id="UPA00121">
    <property type="reaction ID" value="UER00345"/>
</dbReference>
<dbReference type="UniPathway" id="UPA00120">
    <property type="reaction ID" value="UER00203"/>
</dbReference>
<reference evidence="23 24" key="1">
    <citation type="submission" date="2019-07" db="EMBL/GenBank/DDBJ databases">
        <title>Complete genome of Crassaminicella thermophila SY095.</title>
        <authorList>
            <person name="Li X."/>
        </authorList>
    </citation>
    <scope>NUCLEOTIDE SEQUENCE [LARGE SCALE GENOMIC DNA]</scope>
    <source>
        <strain evidence="23 24">SY095</strain>
    </source>
</reference>
<evidence type="ECO:0000259" key="22">
    <source>
        <dbReference type="PROSITE" id="PS51671"/>
    </source>
</evidence>
<evidence type="ECO:0000256" key="17">
    <source>
        <dbReference type="ARBA" id="ARBA00031520"/>
    </source>
</evidence>
<dbReference type="InterPro" id="IPR002912">
    <property type="entry name" value="ACT_dom"/>
</dbReference>
<feature type="domain" description="Chorismate mutase" evidence="20">
    <location>
        <begin position="1"/>
        <end position="88"/>
    </location>
</feature>
<dbReference type="AlphaFoldDB" id="A0A5C0SFR9"/>
<dbReference type="CDD" id="cd13631">
    <property type="entry name" value="PBP2_Ct-PDT_like"/>
    <property type="match status" value="1"/>
</dbReference>
<dbReference type="GO" id="GO:0004106">
    <property type="term" value="F:chorismate mutase activity"/>
    <property type="evidence" value="ECO:0007669"/>
    <property type="project" value="UniProtKB-EC"/>
</dbReference>
<dbReference type="PROSITE" id="PS51171">
    <property type="entry name" value="PREPHENATE_DEHYDR_3"/>
    <property type="match status" value="1"/>
</dbReference>
<keyword evidence="9" id="KW-0963">Cytoplasm</keyword>
<evidence type="ECO:0000256" key="11">
    <source>
        <dbReference type="ARBA" id="ARBA00023141"/>
    </source>
</evidence>
<organism evidence="23 24">
    <name type="scientific">Crassaminicella thermophila</name>
    <dbReference type="NCBI Taxonomy" id="2599308"/>
    <lineage>
        <taxon>Bacteria</taxon>
        <taxon>Bacillati</taxon>
        <taxon>Bacillota</taxon>
        <taxon>Clostridia</taxon>
        <taxon>Eubacteriales</taxon>
        <taxon>Clostridiaceae</taxon>
        <taxon>Crassaminicella</taxon>
    </lineage>
</organism>
<dbReference type="GO" id="GO:0005737">
    <property type="term" value="C:cytoplasm"/>
    <property type="evidence" value="ECO:0007669"/>
    <property type="project" value="UniProtKB-SubCell"/>
</dbReference>
<dbReference type="Gene3D" id="3.30.70.260">
    <property type="match status" value="1"/>
</dbReference>
<dbReference type="SUPFAM" id="SSF48600">
    <property type="entry name" value="Chorismate mutase II"/>
    <property type="match status" value="1"/>
</dbReference>
<dbReference type="OrthoDB" id="9802281at2"/>
<dbReference type="RefSeq" id="WP_148808924.1">
    <property type="nucleotide sequence ID" value="NZ_CP042243.1"/>
</dbReference>
<dbReference type="PROSITE" id="PS51671">
    <property type="entry name" value="ACT"/>
    <property type="match status" value="1"/>
</dbReference>
<evidence type="ECO:0000256" key="7">
    <source>
        <dbReference type="ARBA" id="ARBA00014401"/>
    </source>
</evidence>
<evidence type="ECO:0000256" key="6">
    <source>
        <dbReference type="ARBA" id="ARBA00013147"/>
    </source>
</evidence>
<dbReference type="InterPro" id="IPR036979">
    <property type="entry name" value="CM_dom_sf"/>
</dbReference>
<dbReference type="KEGG" id="crs:FQB35_04970"/>
<feature type="domain" description="ACT" evidence="22">
    <location>
        <begin position="284"/>
        <end position="361"/>
    </location>
</feature>
<evidence type="ECO:0000313" key="24">
    <source>
        <dbReference type="Proteomes" id="UP000324646"/>
    </source>
</evidence>
<sequence length="365" mass="42315">MDDLAKLRQTIDYIDRELIKLFEMRMETVLKIADYKKENGIPILNRDREAEVIRKNISYLKNNNFEESTEDFLNYIMEISRKIQKQKFDVENKLRVGFQGVEGSFSEQALIEYFGDDVVRKNASDFQDVFVALENNEIDYGVLPIENSSTGGIAEVYDLLRKYGFYIIGEKCLKVEHHLLGIKDTKLEDIIEVYSHPQAFGQSNEFFKMHSDWKLIPYKNTAMSAKLIRDENSKMKAAVASKKAAELYGLDIIVPNINFNKSNYTRFIIIGKSLELKDEADKISVVVAIPHRAGALYSILRYFAENNLNMLKIESRPIINKSWEYFFYIDFEGNLHEKVVKDAIELIEKNSSFFQLLGNYKGHKG</sequence>
<evidence type="ECO:0000256" key="5">
    <source>
        <dbReference type="ARBA" id="ARBA00004817"/>
    </source>
</evidence>
<dbReference type="PANTHER" id="PTHR21022:SF19">
    <property type="entry name" value="PREPHENATE DEHYDRATASE-RELATED"/>
    <property type="match status" value="1"/>
</dbReference>
<evidence type="ECO:0000256" key="3">
    <source>
        <dbReference type="ARBA" id="ARBA00004496"/>
    </source>
</evidence>
<dbReference type="Gene3D" id="1.20.59.10">
    <property type="entry name" value="Chorismate mutase"/>
    <property type="match status" value="1"/>
</dbReference>
<comment type="pathway">
    <text evidence="5">Metabolic intermediate biosynthesis; prephenate biosynthesis; prephenate from chorismate: step 1/1.</text>
</comment>
<evidence type="ECO:0000256" key="8">
    <source>
        <dbReference type="ARBA" id="ARBA00021872"/>
    </source>
</evidence>
<evidence type="ECO:0000313" key="23">
    <source>
        <dbReference type="EMBL" id="QEK11769.1"/>
    </source>
</evidence>
<dbReference type="Proteomes" id="UP000324646">
    <property type="component" value="Chromosome"/>
</dbReference>
<evidence type="ECO:0000256" key="12">
    <source>
        <dbReference type="ARBA" id="ARBA00023222"/>
    </source>
</evidence>
<dbReference type="SMART" id="SM00830">
    <property type="entry name" value="CM_2"/>
    <property type="match status" value="1"/>
</dbReference>
<comment type="function">
    <text evidence="2">Catalyzes the Claisen rearrangement of chorismate to prephenate and the decarboxylation/dehydration of prephenate to phenylpyruvate.</text>
</comment>
<comment type="catalytic activity">
    <reaction evidence="18">
        <text>prephenate + H(+) = 3-phenylpyruvate + CO2 + H2O</text>
        <dbReference type="Rhea" id="RHEA:21648"/>
        <dbReference type="ChEBI" id="CHEBI:15377"/>
        <dbReference type="ChEBI" id="CHEBI:15378"/>
        <dbReference type="ChEBI" id="CHEBI:16526"/>
        <dbReference type="ChEBI" id="CHEBI:18005"/>
        <dbReference type="ChEBI" id="CHEBI:29934"/>
        <dbReference type="EC" id="4.2.1.51"/>
    </reaction>
</comment>
<name>A0A5C0SFR9_CRATE</name>
<evidence type="ECO:0000259" key="21">
    <source>
        <dbReference type="PROSITE" id="PS51171"/>
    </source>
</evidence>
<evidence type="ECO:0000256" key="1">
    <source>
        <dbReference type="ARBA" id="ARBA00000824"/>
    </source>
</evidence>
<evidence type="ECO:0000256" key="4">
    <source>
        <dbReference type="ARBA" id="ARBA00004741"/>
    </source>
</evidence>
<evidence type="ECO:0000259" key="20">
    <source>
        <dbReference type="PROSITE" id="PS51168"/>
    </source>
</evidence>
<keyword evidence="15" id="KW-0511">Multifunctional enzyme</keyword>
<keyword evidence="12" id="KW-0584">Phenylalanine biosynthesis</keyword>
<dbReference type="PROSITE" id="PS51168">
    <property type="entry name" value="CHORISMATE_MUT_2"/>
    <property type="match status" value="1"/>
</dbReference>
<dbReference type="InterPro" id="IPR001086">
    <property type="entry name" value="Preph_deHydtase"/>
</dbReference>
<keyword evidence="10" id="KW-0028">Amino-acid biosynthesis</keyword>
<evidence type="ECO:0000256" key="14">
    <source>
        <dbReference type="ARBA" id="ARBA00023239"/>
    </source>
</evidence>
<keyword evidence="11" id="KW-0057">Aromatic amino acid biosynthesis</keyword>
<dbReference type="GO" id="GO:0046417">
    <property type="term" value="P:chorismate metabolic process"/>
    <property type="evidence" value="ECO:0007669"/>
    <property type="project" value="InterPro"/>
</dbReference>
<protein>
    <recommendedName>
        <fullName evidence="7">Bifunctional chorismate mutase/prephenate dehydratase</fullName>
        <ecNumber evidence="6">4.2.1.51</ecNumber>
    </recommendedName>
    <alternativeName>
        <fullName evidence="17">Chorismate mutase-prephenate dehydratase</fullName>
    </alternativeName>
    <alternativeName>
        <fullName evidence="8">Prephenate dehydratase</fullName>
    </alternativeName>
    <alternativeName>
        <fullName evidence="16">p-protein</fullName>
    </alternativeName>
</protein>
<evidence type="ECO:0000256" key="9">
    <source>
        <dbReference type="ARBA" id="ARBA00022490"/>
    </source>
</evidence>
<dbReference type="NCBIfam" id="TIGR01805">
    <property type="entry name" value="CM_mono_grmpos"/>
    <property type="match status" value="1"/>
</dbReference>
<evidence type="ECO:0000256" key="2">
    <source>
        <dbReference type="ARBA" id="ARBA00002364"/>
    </source>
</evidence>
<dbReference type="InterPro" id="IPR008242">
    <property type="entry name" value="Chor_mutase/pphenate_deHydtase"/>
</dbReference>
<comment type="subcellular location">
    <subcellularLocation>
        <location evidence="3">Cytoplasm</location>
    </subcellularLocation>
</comment>
<dbReference type="Pfam" id="PF00800">
    <property type="entry name" value="PDT"/>
    <property type="match status" value="1"/>
</dbReference>
<comment type="pathway">
    <text evidence="4">Amino-acid biosynthesis; L-phenylalanine biosynthesis; phenylpyruvate from prephenate: step 1/1.</text>
</comment>
<dbReference type="SUPFAM" id="SSF55021">
    <property type="entry name" value="ACT-like"/>
    <property type="match status" value="1"/>
</dbReference>
<dbReference type="EMBL" id="CP042243">
    <property type="protein sequence ID" value="QEK11769.1"/>
    <property type="molecule type" value="Genomic_DNA"/>
</dbReference>
<evidence type="ECO:0000256" key="15">
    <source>
        <dbReference type="ARBA" id="ARBA00023268"/>
    </source>
</evidence>
<dbReference type="Pfam" id="PF01817">
    <property type="entry name" value="CM_2"/>
    <property type="match status" value="1"/>
</dbReference>
<dbReference type="EC" id="4.2.1.51" evidence="6"/>
<evidence type="ECO:0000256" key="13">
    <source>
        <dbReference type="ARBA" id="ARBA00023235"/>
    </source>
</evidence>
<keyword evidence="24" id="KW-1185">Reference proteome</keyword>
<dbReference type="GO" id="GO:0004664">
    <property type="term" value="F:prephenate dehydratase activity"/>
    <property type="evidence" value="ECO:0007669"/>
    <property type="project" value="UniProtKB-EC"/>
</dbReference>
<evidence type="ECO:0000256" key="18">
    <source>
        <dbReference type="ARBA" id="ARBA00047848"/>
    </source>
</evidence>
<dbReference type="GO" id="GO:0009094">
    <property type="term" value="P:L-phenylalanine biosynthetic process"/>
    <property type="evidence" value="ECO:0007669"/>
    <property type="project" value="UniProtKB-UniPathway"/>
</dbReference>
<keyword evidence="13 23" id="KW-0413">Isomerase</keyword>
<feature type="site" description="Essential for prephenate dehydratase activity" evidence="19">
    <location>
        <position position="265"/>
    </location>
</feature>
<evidence type="ECO:0000256" key="19">
    <source>
        <dbReference type="PIRSR" id="PIRSR001500-2"/>
    </source>
</evidence>
<comment type="catalytic activity">
    <reaction evidence="1">
        <text>chorismate = prephenate</text>
        <dbReference type="Rhea" id="RHEA:13897"/>
        <dbReference type="ChEBI" id="CHEBI:29748"/>
        <dbReference type="ChEBI" id="CHEBI:29934"/>
        <dbReference type="EC" id="5.4.99.5"/>
    </reaction>
</comment>
<dbReference type="InterPro" id="IPR002701">
    <property type="entry name" value="CM_II_prokaryot"/>
</dbReference>
<gene>
    <name evidence="23" type="ORF">FQB35_04970</name>
</gene>
<dbReference type="InterPro" id="IPR011279">
    <property type="entry name" value="Chorismate_mutase_GmP"/>
</dbReference>
<dbReference type="InterPro" id="IPR045865">
    <property type="entry name" value="ACT-like_dom_sf"/>
</dbReference>
<proteinExistence type="predicted"/>
<dbReference type="PIRSF" id="PIRSF001500">
    <property type="entry name" value="Chor_mut_pdt_Ppr"/>
    <property type="match status" value="1"/>
</dbReference>
<dbReference type="Gene3D" id="3.40.190.10">
    <property type="entry name" value="Periplasmic binding protein-like II"/>
    <property type="match status" value="2"/>
</dbReference>
<dbReference type="SUPFAM" id="SSF53850">
    <property type="entry name" value="Periplasmic binding protein-like II"/>
    <property type="match status" value="1"/>
</dbReference>